<keyword evidence="1" id="KW-0436">Ligase</keyword>
<feature type="domain" description="Glutathionylspermidine synthase pre-ATP-grasp-like" evidence="6">
    <location>
        <begin position="12"/>
        <end position="384"/>
    </location>
</feature>
<dbReference type="Gene3D" id="3.30.1490.330">
    <property type="match status" value="1"/>
</dbReference>
<sequence length="386" mass="45046">MKRKIFTPRPDWQVEHQNIGFDYFNLPSLDGSIYWSEGVAYEFTLKQIEQLEDAANELHQMCLSVVGDLIQRGDYPAYFQIPETAINHIEHSWKQNAPMLYGRFDFAYDGRNIKMLEYNADTPTGLLEASVAQWLWIEQVSGIANRDQFNSIHEDLIKRWKTILPRGSHVHFAACQEAGREDWGNLEYLMDTAYQAHLQVSELSMENIGWNGQDFVDLHNQPIQNIFKLYPWEWIWEEAFSQYIHPQTQWIEPSWKMLLSNKAILVELWKRYPNHPLLVETHTYDPQQALSDKWVKKPILAREGANIRVLQDGHDQGAASGSFYFDDYDKYGYVVQKWVDTPLFSGQLPTLGLWMVGHQCAGMSIREDCYDIIGNDAHFAAHYFVE</sequence>
<accession>A0A009IIY7</accession>
<evidence type="ECO:0000256" key="2">
    <source>
        <dbReference type="ARBA" id="ARBA00022723"/>
    </source>
</evidence>
<dbReference type="GO" id="GO:0005524">
    <property type="term" value="F:ATP binding"/>
    <property type="evidence" value="ECO:0007669"/>
    <property type="project" value="UniProtKB-KW"/>
</dbReference>
<dbReference type="AlphaFoldDB" id="A0A009IIY7"/>
<dbReference type="GO" id="GO:0046872">
    <property type="term" value="F:metal ion binding"/>
    <property type="evidence" value="ECO:0007669"/>
    <property type="project" value="UniProtKB-KW"/>
</dbReference>
<evidence type="ECO:0000256" key="5">
    <source>
        <dbReference type="ARBA" id="ARBA00022842"/>
    </source>
</evidence>
<proteinExistence type="predicted"/>
<dbReference type="SUPFAM" id="SSF52440">
    <property type="entry name" value="PreATP-grasp domain"/>
    <property type="match status" value="1"/>
</dbReference>
<evidence type="ECO:0000313" key="7">
    <source>
        <dbReference type="EMBL" id="EXB04609.1"/>
    </source>
</evidence>
<dbReference type="PATRIC" id="fig|1310613.3.peg.2895"/>
<evidence type="ECO:0000259" key="6">
    <source>
        <dbReference type="Pfam" id="PF03738"/>
    </source>
</evidence>
<dbReference type="Proteomes" id="UP000020595">
    <property type="component" value="Unassembled WGS sequence"/>
</dbReference>
<keyword evidence="4" id="KW-0067">ATP-binding</keyword>
<keyword evidence="2" id="KW-0479">Metal-binding</keyword>
<dbReference type="RefSeq" id="WP_032051495.1">
    <property type="nucleotide sequence ID" value="NZ_JEWH01000045.1"/>
</dbReference>
<dbReference type="EMBL" id="JEWH01000045">
    <property type="protein sequence ID" value="EXB04609.1"/>
    <property type="molecule type" value="Genomic_DNA"/>
</dbReference>
<dbReference type="InterPro" id="IPR005494">
    <property type="entry name" value="GSPS_pre-ATP-grasp-like_dom"/>
</dbReference>
<name>A0A009IIY7_ACIB9</name>
<evidence type="ECO:0000256" key="1">
    <source>
        <dbReference type="ARBA" id="ARBA00022598"/>
    </source>
</evidence>
<organism evidence="7 8">
    <name type="scientific">Acinetobacter baumannii (strain 1295743)</name>
    <dbReference type="NCBI Taxonomy" id="1310613"/>
    <lineage>
        <taxon>Bacteria</taxon>
        <taxon>Pseudomonadati</taxon>
        <taxon>Pseudomonadota</taxon>
        <taxon>Gammaproteobacteria</taxon>
        <taxon>Moraxellales</taxon>
        <taxon>Moraxellaceae</taxon>
        <taxon>Acinetobacter</taxon>
        <taxon>Acinetobacter calcoaceticus/baumannii complex</taxon>
    </lineage>
</organism>
<evidence type="ECO:0000256" key="3">
    <source>
        <dbReference type="ARBA" id="ARBA00022741"/>
    </source>
</evidence>
<dbReference type="InterPro" id="IPR016185">
    <property type="entry name" value="PreATP-grasp_dom_sf"/>
</dbReference>
<comment type="caution">
    <text evidence="7">The sequence shown here is derived from an EMBL/GenBank/DDBJ whole genome shotgun (WGS) entry which is preliminary data.</text>
</comment>
<evidence type="ECO:0000256" key="4">
    <source>
        <dbReference type="ARBA" id="ARBA00022840"/>
    </source>
</evidence>
<keyword evidence="5" id="KW-0460">Magnesium</keyword>
<dbReference type="Pfam" id="PF03738">
    <property type="entry name" value="GSP_synth"/>
    <property type="match status" value="1"/>
</dbReference>
<gene>
    <name evidence="7" type="ORF">J512_3010</name>
</gene>
<evidence type="ECO:0000313" key="8">
    <source>
        <dbReference type="Proteomes" id="UP000020595"/>
    </source>
</evidence>
<dbReference type="SUPFAM" id="SSF56059">
    <property type="entry name" value="Glutathione synthetase ATP-binding domain-like"/>
    <property type="match status" value="1"/>
</dbReference>
<protein>
    <submittedName>
        <fullName evidence="7">Glutathionylspermidine synthase preATP-grasp family protein</fullName>
    </submittedName>
</protein>
<dbReference type="GO" id="GO:0016874">
    <property type="term" value="F:ligase activity"/>
    <property type="evidence" value="ECO:0007669"/>
    <property type="project" value="UniProtKB-KW"/>
</dbReference>
<keyword evidence="3" id="KW-0547">Nucleotide-binding</keyword>
<reference evidence="7 8" key="1">
    <citation type="submission" date="2014-02" db="EMBL/GenBank/DDBJ databases">
        <title>Comparative genomics and transcriptomics to identify genetic mechanisms underlying the emergence of carbapenem resistant Acinetobacter baumannii (CRAb).</title>
        <authorList>
            <person name="Harris A.D."/>
            <person name="Johnson K.J."/>
            <person name="George J."/>
            <person name="Shefchek K."/>
            <person name="Daugherty S.C."/>
            <person name="Parankush S."/>
            <person name="Sadzewicz L."/>
            <person name="Tallon L."/>
            <person name="Sengamalay N."/>
            <person name="Hazen T.H."/>
            <person name="Rasko D.A."/>
        </authorList>
    </citation>
    <scope>NUCLEOTIDE SEQUENCE [LARGE SCALE GENOMIC DNA]</scope>
    <source>
        <strain evidence="7 8">1295743</strain>
    </source>
</reference>